<evidence type="ECO:0000256" key="1">
    <source>
        <dbReference type="ARBA" id="ARBA00022741"/>
    </source>
</evidence>
<feature type="binding site" evidence="3">
    <location>
        <begin position="1076"/>
        <end position="1083"/>
    </location>
    <ligand>
        <name>ATP</name>
        <dbReference type="ChEBI" id="CHEBI:30616"/>
    </ligand>
</feature>
<name>A0A9X2LDN1_9ACTN</name>
<dbReference type="InterPro" id="IPR050206">
    <property type="entry name" value="FtsK/SpoIIIE/SftA"/>
</dbReference>
<dbReference type="RefSeq" id="WP_168092566.1">
    <property type="nucleotide sequence ID" value="NZ_JAATER010000081.1"/>
</dbReference>
<comment type="caution">
    <text evidence="6">The sequence shown here is derived from an EMBL/GenBank/DDBJ whole genome shotgun (WGS) entry which is preliminary data.</text>
</comment>
<dbReference type="CDD" id="cd01127">
    <property type="entry name" value="TrwB_TraG_TraD_VirD4"/>
    <property type="match status" value="1"/>
</dbReference>
<sequence>MRLFVSLATSSPGSDSGSGSGSDREVVLDAPGAATVGALAARLGGVAEDGAEPPVLHLGSRPLPADATLTAAGLRDGVRLGLGRPAVPEPAGYGAPRGELPPPSRTPDGERLPRGAGVELQLVGGRGAGRVWALAPGTHGVGPQPGSSVRLEGRDVPSSGVRVTVRPDGTVLLHTGEQDAHVALSLPVPPPDRPRADATPLPPAPPGDLPDPDADTAEPLPPGWCVWPLGGELAFGEFLLRVAEPTEADAALAVSADGAHLDFNRPPRIVPPLQPERFVLPGPPVPPAHRAIPLLMVLSPLVMGIGMVVFLKSYYYLVFGLFSPVLALANHWSGKRSGWRDYVAAAASYRTRRASLEEDVKAKVDRERALRTEAAPDPATAGLWAVGPGARLWERQRVHADHLHLRVGTVRQPSLLTIDDSAREDNHRSVHWDIPDMPVGVDLVGDGVLGIAGEREATAALARWTVAQAAILHSPRDVRITVLTDAAGAAGWEWVRWLPHARPGQGGVAAPAAGGPAVTLGNDPETVAARVTELVSAVRSRSRARESGLGGTLIAEPDLLVVLDGARLLRDVPGMIQVLKEGPAVRVFLICVDREERMLPEECVSVCSVGARELTLRRTGRTDVTTARPDLVDAEWCERIARALAPVRDVTPDGSDGLPGEVGLLRLLDLEPPHGDEFVRRWGQQPASTNMLLGSGYSGPVAFDLVKDGPHALIAGTTGAGKSELLQTLVATLAAANRPDEMTFVLVDYKGGSAFKDCVRLPHTLGMVTDLDSHLVERALTSLGAELLRREHVLAAVGAKDHAEYRAMRRRNPSLAALPRLVLVIDEFATLARDVQEFIPGLVSIAQRGRSLGIHLVLATQRPAGVVTADIRANTNLRISLRVTDAADSQDVLEVNDAVGISAGTPGRALARIGHRSVLPFQTAYAGTPREAGPAAEAGPVPVRAERPVTAADIRATDVTWAQLGRPAPAPGPELAAEDDPGLLDDPSAPTDLTALVEAVQEAATALGIPQQPSPWLPPLPHRLTLDDLPERALPAGLPDGYLAPVPWALADLPGAQCQEALELDLNTFGHFYVVGTPRSGRTQVLRTLAGALARRHSTADVHLYGIDAGGGALAALNPLPHCGAVVPRADLERIGRLLARLMAETARRQELLAAHGASGLAELRSLLRPEDRPAHVMVLVDGWDSLVALLGDHDGGRYVHELTALIREGAPLGIHVVATSERALLTGKAAALNDDRLLLRLTDRTEYTLAGVAARRIPELVPPGRGWRGGSGTEVQVALLGRPAEGAAAPVGGRDQAEALREIGARAERRDRAVPAARRPAKVLTLPAKISFADAYDKVPEAQRRPLWGLLGISGDDLAPLGVDFAADAPSFLISGPPGTGRSTTLASLAVSLLAGGTRVVALTPRESPLRGLARHPLATVVAQADPSEEDVRAALDAGTGPAVVLVDDADLLSSMPAADEVLRDIAATGRDRGIGLAAAGTPEALTSAGFGWLGQARRLRKGLLLAPQSPSEGDMLGVRLPYDLLRSRPVPGRGLTVDPVTGDLVSLLVPETVLQEG</sequence>
<accession>A0A9X2LDN1</accession>
<dbReference type="SMART" id="SM00382">
    <property type="entry name" value="AAA"/>
    <property type="match status" value="3"/>
</dbReference>
<feature type="binding site" evidence="3">
    <location>
        <begin position="716"/>
        <end position="723"/>
    </location>
    <ligand>
        <name>ATP</name>
        <dbReference type="ChEBI" id="CHEBI:30616"/>
    </ligand>
</feature>
<organism evidence="6 7">
    <name type="scientific">Streptomyces telluris</name>
    <dbReference type="NCBI Taxonomy" id="2720021"/>
    <lineage>
        <taxon>Bacteria</taxon>
        <taxon>Bacillati</taxon>
        <taxon>Actinomycetota</taxon>
        <taxon>Actinomycetes</taxon>
        <taxon>Kitasatosporales</taxon>
        <taxon>Streptomycetaceae</taxon>
        <taxon>Streptomyces</taxon>
    </lineage>
</organism>
<evidence type="ECO:0000259" key="5">
    <source>
        <dbReference type="PROSITE" id="PS50901"/>
    </source>
</evidence>
<dbReference type="Pfam" id="PF01580">
    <property type="entry name" value="FtsK_SpoIIIE"/>
    <property type="match status" value="2"/>
</dbReference>
<feature type="domain" description="FtsK" evidence="5">
    <location>
        <begin position="698"/>
        <end position="890"/>
    </location>
</feature>
<dbReference type="Gene3D" id="3.40.50.300">
    <property type="entry name" value="P-loop containing nucleotide triphosphate hydrolases"/>
    <property type="match status" value="4"/>
</dbReference>
<dbReference type="GO" id="GO:0005524">
    <property type="term" value="F:ATP binding"/>
    <property type="evidence" value="ECO:0007669"/>
    <property type="project" value="UniProtKB-UniRule"/>
</dbReference>
<dbReference type="PANTHER" id="PTHR22683:SF1">
    <property type="entry name" value="TYPE VII SECRETION SYSTEM PROTEIN ESSC"/>
    <property type="match status" value="1"/>
</dbReference>
<proteinExistence type="predicted"/>
<feature type="compositionally biased region" description="Pro residues" evidence="4">
    <location>
        <begin position="200"/>
        <end position="209"/>
    </location>
</feature>
<dbReference type="PANTHER" id="PTHR22683">
    <property type="entry name" value="SPORULATION PROTEIN RELATED"/>
    <property type="match status" value="1"/>
</dbReference>
<evidence type="ECO:0000256" key="3">
    <source>
        <dbReference type="PROSITE-ProRule" id="PRU00289"/>
    </source>
</evidence>
<keyword evidence="7" id="KW-1185">Reference proteome</keyword>
<feature type="region of interest" description="Disordered" evidence="4">
    <location>
        <begin position="185"/>
        <end position="218"/>
    </location>
</feature>
<dbReference type="PROSITE" id="PS50901">
    <property type="entry name" value="FTSK"/>
    <property type="match status" value="2"/>
</dbReference>
<dbReference type="GO" id="GO:0003677">
    <property type="term" value="F:DNA binding"/>
    <property type="evidence" value="ECO:0007669"/>
    <property type="project" value="InterPro"/>
</dbReference>
<dbReference type="EMBL" id="JANIID010000004">
    <property type="protein sequence ID" value="MCQ8769399.1"/>
    <property type="molecule type" value="Genomic_DNA"/>
</dbReference>
<gene>
    <name evidence="6" type="ORF">NQU55_06330</name>
</gene>
<feature type="domain" description="FtsK" evidence="5">
    <location>
        <begin position="1059"/>
        <end position="1257"/>
    </location>
</feature>
<dbReference type="InterPro" id="IPR003593">
    <property type="entry name" value="AAA+_ATPase"/>
</dbReference>
<dbReference type="Proteomes" id="UP001142374">
    <property type="component" value="Unassembled WGS sequence"/>
</dbReference>
<keyword evidence="2 3" id="KW-0067">ATP-binding</keyword>
<dbReference type="InterPro" id="IPR027417">
    <property type="entry name" value="P-loop_NTPase"/>
</dbReference>
<evidence type="ECO:0000313" key="6">
    <source>
        <dbReference type="EMBL" id="MCQ8769399.1"/>
    </source>
</evidence>
<feature type="region of interest" description="Disordered" evidence="4">
    <location>
        <begin position="1"/>
        <end position="26"/>
    </location>
</feature>
<protein>
    <submittedName>
        <fullName evidence="6">FtsK/SpoIIIE domain-containing protein</fullName>
    </submittedName>
</protein>
<evidence type="ECO:0000313" key="7">
    <source>
        <dbReference type="Proteomes" id="UP001142374"/>
    </source>
</evidence>
<reference evidence="6" key="1">
    <citation type="submission" date="2022-06" db="EMBL/GenBank/DDBJ databases">
        <title>WGS of actinobacteria.</title>
        <authorList>
            <person name="Thawai C."/>
        </authorList>
    </citation>
    <scope>NUCLEOTIDE SEQUENCE</scope>
    <source>
        <strain evidence="6">AA8</strain>
    </source>
</reference>
<feature type="region of interest" description="Disordered" evidence="4">
    <location>
        <begin position="136"/>
        <end position="161"/>
    </location>
</feature>
<dbReference type="InterPro" id="IPR002543">
    <property type="entry name" value="FtsK_dom"/>
</dbReference>
<keyword evidence="1 3" id="KW-0547">Nucleotide-binding</keyword>
<feature type="region of interest" description="Disordered" evidence="4">
    <location>
        <begin position="81"/>
        <end position="113"/>
    </location>
</feature>
<dbReference type="SUPFAM" id="SSF52540">
    <property type="entry name" value="P-loop containing nucleoside triphosphate hydrolases"/>
    <property type="match status" value="3"/>
</dbReference>
<evidence type="ECO:0000256" key="4">
    <source>
        <dbReference type="SAM" id="MobiDB-lite"/>
    </source>
</evidence>
<evidence type="ECO:0000256" key="2">
    <source>
        <dbReference type="ARBA" id="ARBA00022840"/>
    </source>
</evidence>